<dbReference type="EMBL" id="CP045809">
    <property type="protein sequence ID" value="QHN34636.1"/>
    <property type="molecule type" value="Genomic_DNA"/>
</dbReference>
<evidence type="ECO:0000313" key="2">
    <source>
        <dbReference type="Proteomes" id="UP001059836"/>
    </source>
</evidence>
<protein>
    <submittedName>
        <fullName evidence="1">Uncharacterized protein</fullName>
    </submittedName>
</protein>
<name>A0ABX6IFL5_9ACTN</name>
<sequence length="101" mass="10953">MADGEMRVDVGRVRETITFYRGFAAVSGSVSTDLATHEFAAWGTGADALLLRERFSAMARRMSENLRTDGSDAESLADDLDRGLSLIEGTDARIALSWPTP</sequence>
<accession>A0ABX6IFL5</accession>
<gene>
    <name evidence="1" type="ORF">GII31_06715</name>
</gene>
<organism evidence="1 2">
    <name type="scientific">Gordonia pseudamarae</name>
    <dbReference type="NCBI Taxonomy" id="2831662"/>
    <lineage>
        <taxon>Bacteria</taxon>
        <taxon>Bacillati</taxon>
        <taxon>Actinomycetota</taxon>
        <taxon>Actinomycetes</taxon>
        <taxon>Mycobacteriales</taxon>
        <taxon>Gordoniaceae</taxon>
        <taxon>Gordonia</taxon>
    </lineage>
</organism>
<evidence type="ECO:0000313" key="1">
    <source>
        <dbReference type="EMBL" id="QHN34636.1"/>
    </source>
</evidence>
<dbReference type="RefSeq" id="WP_213247962.1">
    <property type="nucleotide sequence ID" value="NZ_CP045806.1"/>
</dbReference>
<keyword evidence="2" id="KW-1185">Reference proteome</keyword>
<proteinExistence type="predicted"/>
<dbReference type="Proteomes" id="UP001059836">
    <property type="component" value="Chromosome"/>
</dbReference>
<reference evidence="1" key="1">
    <citation type="journal article" date="2021" name="Nat. Microbiol.">
        <title>Cocultivation of an ultrasmall environmental parasitic bacterium with lytic ability against bacteria associated with wastewater foams.</title>
        <authorList>
            <person name="Batinovic S."/>
            <person name="Rose J.J.A."/>
            <person name="Ratcliffe J."/>
            <person name="Seviour R.J."/>
            <person name="Petrovski S."/>
        </authorList>
    </citation>
    <scope>NUCLEOTIDE SEQUENCE</scope>
    <source>
        <strain evidence="1">CON9</strain>
    </source>
</reference>